<dbReference type="SUPFAM" id="SSF53098">
    <property type="entry name" value="Ribonuclease H-like"/>
    <property type="match status" value="1"/>
</dbReference>
<accession>A0A161YGY7</accession>
<evidence type="ECO:0000313" key="6">
    <source>
        <dbReference type="Proteomes" id="UP000076603"/>
    </source>
</evidence>
<protein>
    <submittedName>
        <fullName evidence="5">DNA polymerase III PolC-type</fullName>
        <ecNumber evidence="5">2.7.7.7</ecNumber>
    </submittedName>
</protein>
<dbReference type="InterPro" id="IPR047201">
    <property type="entry name" value="ERI-1_3'hExo-like"/>
</dbReference>
<feature type="domain" description="Exonuclease" evidence="4">
    <location>
        <begin position="17"/>
        <end position="204"/>
    </location>
</feature>
<evidence type="ECO:0000259" key="4">
    <source>
        <dbReference type="SMART" id="SM00479"/>
    </source>
</evidence>
<dbReference type="CDD" id="cd06133">
    <property type="entry name" value="ERI-1_3'hExo_like"/>
    <property type="match status" value="1"/>
</dbReference>
<dbReference type="PATRIC" id="fig|1121326.3.peg.5430"/>
<dbReference type="Pfam" id="PF00929">
    <property type="entry name" value="RNase_T"/>
    <property type="match status" value="1"/>
</dbReference>
<dbReference type="EC" id="2.7.7.7" evidence="5"/>
<dbReference type="PANTHER" id="PTHR23044:SF61">
    <property type="entry name" value="3'-5' EXORIBONUCLEASE 1-RELATED"/>
    <property type="match status" value="1"/>
</dbReference>
<dbReference type="AlphaFoldDB" id="A0A161YGY7"/>
<dbReference type="STRING" id="1121326.CLMAG_53660"/>
<dbReference type="InterPro" id="IPR051274">
    <property type="entry name" value="3-5_Exoribonuclease"/>
</dbReference>
<keyword evidence="1" id="KW-0540">Nuclease</keyword>
<name>A0A161YGY7_9CLOT</name>
<dbReference type="EMBL" id="LWAE01000009">
    <property type="protein sequence ID" value="KZL89462.1"/>
    <property type="molecule type" value="Genomic_DNA"/>
</dbReference>
<dbReference type="GO" id="GO:0003887">
    <property type="term" value="F:DNA-directed DNA polymerase activity"/>
    <property type="evidence" value="ECO:0007669"/>
    <property type="project" value="UniProtKB-EC"/>
</dbReference>
<dbReference type="InterPro" id="IPR012337">
    <property type="entry name" value="RNaseH-like_sf"/>
</dbReference>
<evidence type="ECO:0000256" key="1">
    <source>
        <dbReference type="ARBA" id="ARBA00022722"/>
    </source>
</evidence>
<dbReference type="PANTHER" id="PTHR23044">
    <property type="entry name" value="3'-5' EXONUCLEASE ERI1-RELATED"/>
    <property type="match status" value="1"/>
</dbReference>
<evidence type="ECO:0000256" key="2">
    <source>
        <dbReference type="ARBA" id="ARBA00022801"/>
    </source>
</evidence>
<keyword evidence="5" id="KW-0808">Transferase</keyword>
<keyword evidence="6" id="KW-1185">Reference proteome</keyword>
<keyword evidence="5" id="KW-0548">Nucleotidyltransferase</keyword>
<dbReference type="GO" id="GO:0000175">
    <property type="term" value="F:3'-5'-RNA exonuclease activity"/>
    <property type="evidence" value="ECO:0007669"/>
    <property type="project" value="InterPro"/>
</dbReference>
<dbReference type="Proteomes" id="UP000076603">
    <property type="component" value="Unassembled WGS sequence"/>
</dbReference>
<evidence type="ECO:0000313" key="5">
    <source>
        <dbReference type="EMBL" id="KZL89462.1"/>
    </source>
</evidence>
<comment type="caution">
    <text evidence="5">The sequence shown here is derived from an EMBL/GenBank/DDBJ whole genome shotgun (WGS) entry which is preliminary data.</text>
</comment>
<evidence type="ECO:0000256" key="3">
    <source>
        <dbReference type="ARBA" id="ARBA00022839"/>
    </source>
</evidence>
<organism evidence="5 6">
    <name type="scientific">Clostridium magnum DSM 2767</name>
    <dbReference type="NCBI Taxonomy" id="1121326"/>
    <lineage>
        <taxon>Bacteria</taxon>
        <taxon>Bacillati</taxon>
        <taxon>Bacillota</taxon>
        <taxon>Clostridia</taxon>
        <taxon>Eubacteriales</taxon>
        <taxon>Clostridiaceae</taxon>
        <taxon>Clostridium</taxon>
    </lineage>
</organism>
<proteinExistence type="predicted"/>
<dbReference type="InterPro" id="IPR036397">
    <property type="entry name" value="RNaseH_sf"/>
</dbReference>
<keyword evidence="2" id="KW-0378">Hydrolase</keyword>
<keyword evidence="3" id="KW-0269">Exonuclease</keyword>
<dbReference type="GO" id="GO:0003676">
    <property type="term" value="F:nucleic acid binding"/>
    <property type="evidence" value="ECO:0007669"/>
    <property type="project" value="InterPro"/>
</dbReference>
<dbReference type="InterPro" id="IPR013520">
    <property type="entry name" value="Ribonucl_H"/>
</dbReference>
<dbReference type="SMART" id="SM00479">
    <property type="entry name" value="EXOIII"/>
    <property type="match status" value="1"/>
</dbReference>
<sequence>MIQVSYHKLDLEVNKIDYLVFDLEFNQDYNPAKKDRNIITPKCPFEIIQIGAVKLDENLQTISFLDRLVKPQIYTTINPFVKEMTGITMDLLDTAKPFKEIYEEFIEFTTGTTSILCVWGMTDMRELFRNIEYHGLDMSPIPKEYINLQLYASKYFNCSKGVNIGLHNAIELLHIPVKKQFHNAFNDACYTVEVFKKIYNKDIKPCIYNPNKYIRRNTDNSERKKSIPID</sequence>
<gene>
    <name evidence="5" type="primary">polC_5</name>
    <name evidence="5" type="ORF">CLMAG_53660</name>
</gene>
<reference evidence="5 6" key="1">
    <citation type="submission" date="2016-04" db="EMBL/GenBank/DDBJ databases">
        <title>Genome sequence of Clostridium magnum DSM 2767.</title>
        <authorList>
            <person name="Poehlein A."/>
            <person name="Uhlig R."/>
            <person name="Fischer R."/>
            <person name="Bahl H."/>
            <person name="Daniel R."/>
        </authorList>
    </citation>
    <scope>NUCLEOTIDE SEQUENCE [LARGE SCALE GENOMIC DNA]</scope>
    <source>
        <strain evidence="5 6">DSM 2767</strain>
    </source>
</reference>
<dbReference type="Gene3D" id="3.30.420.10">
    <property type="entry name" value="Ribonuclease H-like superfamily/Ribonuclease H"/>
    <property type="match status" value="1"/>
</dbReference>